<name>A0A1W1I6X3_9BACT</name>
<sequence>MSYNLKVIPISEFLRSDVTGVVDLKASRELLKGLIEICAKENLDRILIDGREASSSASTVDVWTLANDLGTLGLSRDYRVAVLNRPKDDFDRMAFLELCATNRGYQLRAFRGFEEAFTWLTAGDEVGE</sequence>
<dbReference type="RefSeq" id="WP_080887101.1">
    <property type="nucleotide sequence ID" value="NZ_LT828648.1"/>
</dbReference>
<dbReference type="OrthoDB" id="8904739at2"/>
<evidence type="ECO:0008006" key="3">
    <source>
        <dbReference type="Google" id="ProtNLM"/>
    </source>
</evidence>
<protein>
    <recommendedName>
        <fullName evidence="3">STAS/SEC14 domain-containing protein</fullName>
    </recommendedName>
</protein>
<accession>A0A1W1I6X3</accession>
<evidence type="ECO:0000313" key="1">
    <source>
        <dbReference type="EMBL" id="SLM48766.1"/>
    </source>
</evidence>
<keyword evidence="2" id="KW-1185">Reference proteome</keyword>
<dbReference type="AlphaFoldDB" id="A0A1W1I6X3"/>
<proteinExistence type="predicted"/>
<gene>
    <name evidence="1" type="ORF">NSJP_2599</name>
</gene>
<evidence type="ECO:0000313" key="2">
    <source>
        <dbReference type="Proteomes" id="UP000192042"/>
    </source>
</evidence>
<dbReference type="STRING" id="1325564.NSJP_2599"/>
<reference evidence="1 2" key="1">
    <citation type="submission" date="2017-03" db="EMBL/GenBank/DDBJ databases">
        <authorList>
            <person name="Afonso C.L."/>
            <person name="Miller P.J."/>
            <person name="Scott M.A."/>
            <person name="Spackman E."/>
            <person name="Goraichik I."/>
            <person name="Dimitrov K.M."/>
            <person name="Suarez D.L."/>
            <person name="Swayne D.E."/>
        </authorList>
    </citation>
    <scope>NUCLEOTIDE SEQUENCE [LARGE SCALE GENOMIC DNA]</scope>
    <source>
        <strain evidence="1">Genome sequencing of Nitrospira japonica strain NJ11</strain>
    </source>
</reference>
<dbReference type="Proteomes" id="UP000192042">
    <property type="component" value="Chromosome I"/>
</dbReference>
<dbReference type="KEGG" id="nja:NSJP_2599"/>
<dbReference type="EMBL" id="LT828648">
    <property type="protein sequence ID" value="SLM48766.1"/>
    <property type="molecule type" value="Genomic_DNA"/>
</dbReference>
<organism evidence="1 2">
    <name type="scientific">Nitrospira japonica</name>
    <dbReference type="NCBI Taxonomy" id="1325564"/>
    <lineage>
        <taxon>Bacteria</taxon>
        <taxon>Pseudomonadati</taxon>
        <taxon>Nitrospirota</taxon>
        <taxon>Nitrospiria</taxon>
        <taxon>Nitrospirales</taxon>
        <taxon>Nitrospiraceae</taxon>
        <taxon>Nitrospira</taxon>
    </lineage>
</organism>